<name>A0A2U3EF96_PURLI</name>
<protein>
    <submittedName>
        <fullName evidence="2">Uncharacterized protein</fullName>
    </submittedName>
</protein>
<feature type="region of interest" description="Disordered" evidence="1">
    <location>
        <begin position="1"/>
        <end position="26"/>
    </location>
</feature>
<sequence>MLLGPYSKPPSSNVPRAGFPEPEPRLQRCEVSRAAGATRGDGVQRIIPVLEDGMVSRGPDDNYKSPATASSTCLTHARQRVGATEKQNRFCDGANERGGPGSTNGGLEIKLDLPAAAPTGISGWGCQGCPRTPIKWSLMEDSRRIPWDGIILPQGPFSRPATCQRSEHCAAGCLSAARASSDQQYFVPEHNTHTSTESCSPEARLANRMYEPACHVL</sequence>
<proteinExistence type="predicted"/>
<gene>
    <name evidence="2" type="ORF">PCL_10212</name>
</gene>
<evidence type="ECO:0000256" key="1">
    <source>
        <dbReference type="SAM" id="MobiDB-lite"/>
    </source>
</evidence>
<dbReference type="EMBL" id="LCWV01000005">
    <property type="protein sequence ID" value="PWI73197.1"/>
    <property type="molecule type" value="Genomic_DNA"/>
</dbReference>
<comment type="caution">
    <text evidence="2">The sequence shown here is derived from an EMBL/GenBank/DDBJ whole genome shotgun (WGS) entry which is preliminary data.</text>
</comment>
<organism evidence="2 3">
    <name type="scientific">Purpureocillium lilacinum</name>
    <name type="common">Paecilomyces lilacinus</name>
    <dbReference type="NCBI Taxonomy" id="33203"/>
    <lineage>
        <taxon>Eukaryota</taxon>
        <taxon>Fungi</taxon>
        <taxon>Dikarya</taxon>
        <taxon>Ascomycota</taxon>
        <taxon>Pezizomycotina</taxon>
        <taxon>Sordariomycetes</taxon>
        <taxon>Hypocreomycetidae</taxon>
        <taxon>Hypocreales</taxon>
        <taxon>Ophiocordycipitaceae</taxon>
        <taxon>Purpureocillium</taxon>
    </lineage>
</organism>
<evidence type="ECO:0000313" key="3">
    <source>
        <dbReference type="Proteomes" id="UP000245956"/>
    </source>
</evidence>
<reference evidence="2 3" key="1">
    <citation type="journal article" date="2016" name="Front. Microbiol.">
        <title>Genome and transcriptome sequences reveal the specific parasitism of the nematophagous Purpureocillium lilacinum 36-1.</title>
        <authorList>
            <person name="Xie J."/>
            <person name="Li S."/>
            <person name="Mo C."/>
            <person name="Xiao X."/>
            <person name="Peng D."/>
            <person name="Wang G."/>
            <person name="Xiao Y."/>
        </authorList>
    </citation>
    <scope>NUCLEOTIDE SEQUENCE [LARGE SCALE GENOMIC DNA]</scope>
    <source>
        <strain evidence="2 3">36-1</strain>
    </source>
</reference>
<dbReference type="AlphaFoldDB" id="A0A2U3EF96"/>
<dbReference type="Proteomes" id="UP000245956">
    <property type="component" value="Unassembled WGS sequence"/>
</dbReference>
<evidence type="ECO:0000313" key="2">
    <source>
        <dbReference type="EMBL" id="PWI73197.1"/>
    </source>
</evidence>
<accession>A0A2U3EF96</accession>